<evidence type="ECO:0000256" key="5">
    <source>
        <dbReference type="ARBA" id="ARBA00023136"/>
    </source>
</evidence>
<feature type="transmembrane region" description="Helical" evidence="6">
    <location>
        <begin position="331"/>
        <end position="351"/>
    </location>
</feature>
<feature type="transmembrane region" description="Helical" evidence="6">
    <location>
        <begin position="244"/>
        <end position="269"/>
    </location>
</feature>
<name>A0A1R2CAV3_9CILI</name>
<organism evidence="7 8">
    <name type="scientific">Stentor coeruleus</name>
    <dbReference type="NCBI Taxonomy" id="5963"/>
    <lineage>
        <taxon>Eukaryota</taxon>
        <taxon>Sar</taxon>
        <taxon>Alveolata</taxon>
        <taxon>Ciliophora</taxon>
        <taxon>Postciliodesmatophora</taxon>
        <taxon>Heterotrichea</taxon>
        <taxon>Heterotrichida</taxon>
        <taxon>Stentoridae</taxon>
        <taxon>Stentor</taxon>
    </lineage>
</organism>
<dbReference type="InterPro" id="IPR052983">
    <property type="entry name" value="MFS_Riboflavin_Transporter"/>
</dbReference>
<gene>
    <name evidence="7" type="ORF">SteCoe_12397</name>
</gene>
<feature type="transmembrane region" description="Helical" evidence="6">
    <location>
        <begin position="140"/>
        <end position="161"/>
    </location>
</feature>
<feature type="transmembrane region" description="Helical" evidence="6">
    <location>
        <begin position="275"/>
        <end position="298"/>
    </location>
</feature>
<dbReference type="Proteomes" id="UP000187209">
    <property type="component" value="Unassembled WGS sequence"/>
</dbReference>
<evidence type="ECO:0000256" key="2">
    <source>
        <dbReference type="ARBA" id="ARBA00022448"/>
    </source>
</evidence>
<feature type="transmembrane region" description="Helical" evidence="6">
    <location>
        <begin position="392"/>
        <end position="411"/>
    </location>
</feature>
<dbReference type="GO" id="GO:0016020">
    <property type="term" value="C:membrane"/>
    <property type="evidence" value="ECO:0007669"/>
    <property type="project" value="UniProtKB-SubCell"/>
</dbReference>
<feature type="transmembrane region" description="Helical" evidence="6">
    <location>
        <begin position="363"/>
        <end position="380"/>
    </location>
</feature>
<dbReference type="EMBL" id="MPUH01000215">
    <property type="protein sequence ID" value="OMJ86122.1"/>
    <property type="molecule type" value="Genomic_DNA"/>
</dbReference>
<feature type="transmembrane region" description="Helical" evidence="6">
    <location>
        <begin position="104"/>
        <end position="128"/>
    </location>
</feature>
<comment type="caution">
    <text evidence="7">The sequence shown here is derived from an EMBL/GenBank/DDBJ whole genome shotgun (WGS) entry which is preliminary data.</text>
</comment>
<evidence type="ECO:0000256" key="4">
    <source>
        <dbReference type="ARBA" id="ARBA00022989"/>
    </source>
</evidence>
<dbReference type="InterPro" id="IPR036259">
    <property type="entry name" value="MFS_trans_sf"/>
</dbReference>
<feature type="transmembrane region" description="Helical" evidence="6">
    <location>
        <begin position="7"/>
        <end position="27"/>
    </location>
</feature>
<keyword evidence="2" id="KW-0813">Transport</keyword>
<comment type="subcellular location">
    <subcellularLocation>
        <location evidence="1">Membrane</location>
        <topology evidence="1">Multi-pass membrane protein</topology>
    </subcellularLocation>
</comment>
<accession>A0A1R2CAV3</accession>
<proteinExistence type="predicted"/>
<sequence length="430" mass="48471">MNERLNAILLNIGLVLTMVVAGNINSWGTLSPYIASYFHNMDNSLTIADFVIVNSISCVFESTLGILVAYLIRFWHPFNVSCLGVSISIAILFISSYIKNPYLFCWIFGLGIGSCSATIFLPCIWIVWNQIPNNKARTGGIGLVGYNLGPMIFGLIFTMIVNPYDYQAKDIESDKDENQKIFGPEVANKVPMAIRWLAFCLLISYTIGIILLKRKWKTDEGQKQAGNSTMTFCEMLKSIRAWNLFFFTFFSVACLTYITNTYKIIGMLYINNDHYAAFIGSAGSCAGCIGCILLGFLFDKYSWKKVVTCDCLLLIIFYITFQVSLDSKYLYGFYIISIYFLSFGGYIGTMVQTEIDFPEDKWILAYVGLGLIPAYTTPYILEKFITPEVGYFFTFIIIAGFTAIAMFQSIFHPTQYKVEENASSNLITTT</sequence>
<protein>
    <recommendedName>
        <fullName evidence="9">Major facilitator superfamily (MFS) profile domain-containing protein</fullName>
    </recommendedName>
</protein>
<feature type="transmembrane region" description="Helical" evidence="6">
    <location>
        <begin position="193"/>
        <end position="212"/>
    </location>
</feature>
<reference evidence="7 8" key="1">
    <citation type="submission" date="2016-11" db="EMBL/GenBank/DDBJ databases">
        <title>The macronuclear genome of Stentor coeruleus: a giant cell with tiny introns.</title>
        <authorList>
            <person name="Slabodnick M."/>
            <person name="Ruby J.G."/>
            <person name="Reiff S.B."/>
            <person name="Swart E.C."/>
            <person name="Gosai S."/>
            <person name="Prabakaran S."/>
            <person name="Witkowska E."/>
            <person name="Larue G.E."/>
            <person name="Fisher S."/>
            <person name="Freeman R.M."/>
            <person name="Gunawardena J."/>
            <person name="Chu W."/>
            <person name="Stover N.A."/>
            <person name="Gregory B.D."/>
            <person name="Nowacki M."/>
            <person name="Derisi J."/>
            <person name="Roy S.W."/>
            <person name="Marshall W.F."/>
            <person name="Sood P."/>
        </authorList>
    </citation>
    <scope>NUCLEOTIDE SEQUENCE [LARGE SCALE GENOMIC DNA]</scope>
    <source>
        <strain evidence="7">WM001</strain>
    </source>
</reference>
<feature type="transmembrane region" description="Helical" evidence="6">
    <location>
        <begin position="78"/>
        <end position="98"/>
    </location>
</feature>
<keyword evidence="5 6" id="KW-0472">Membrane</keyword>
<evidence type="ECO:0008006" key="9">
    <source>
        <dbReference type="Google" id="ProtNLM"/>
    </source>
</evidence>
<evidence type="ECO:0000256" key="3">
    <source>
        <dbReference type="ARBA" id="ARBA00022692"/>
    </source>
</evidence>
<dbReference type="PANTHER" id="PTHR43385:SF1">
    <property type="entry name" value="RIBOFLAVIN TRANSPORTER RIBJ"/>
    <property type="match status" value="1"/>
</dbReference>
<keyword evidence="4 6" id="KW-1133">Transmembrane helix</keyword>
<evidence type="ECO:0000256" key="6">
    <source>
        <dbReference type="SAM" id="Phobius"/>
    </source>
</evidence>
<keyword evidence="8" id="KW-1185">Reference proteome</keyword>
<evidence type="ECO:0000313" key="7">
    <source>
        <dbReference type="EMBL" id="OMJ86122.1"/>
    </source>
</evidence>
<dbReference type="SUPFAM" id="SSF103473">
    <property type="entry name" value="MFS general substrate transporter"/>
    <property type="match status" value="1"/>
</dbReference>
<feature type="transmembrane region" description="Helical" evidence="6">
    <location>
        <begin position="47"/>
        <end position="71"/>
    </location>
</feature>
<evidence type="ECO:0000313" key="8">
    <source>
        <dbReference type="Proteomes" id="UP000187209"/>
    </source>
</evidence>
<evidence type="ECO:0000256" key="1">
    <source>
        <dbReference type="ARBA" id="ARBA00004141"/>
    </source>
</evidence>
<keyword evidence="3 6" id="KW-0812">Transmembrane</keyword>
<dbReference type="AlphaFoldDB" id="A0A1R2CAV3"/>
<dbReference type="PANTHER" id="PTHR43385">
    <property type="entry name" value="RIBOFLAVIN TRANSPORTER RIBJ"/>
    <property type="match status" value="1"/>
</dbReference>
<dbReference type="Gene3D" id="1.20.1250.20">
    <property type="entry name" value="MFS general substrate transporter like domains"/>
    <property type="match status" value="2"/>
</dbReference>